<reference evidence="4 5" key="1">
    <citation type="submission" date="2019-02" db="EMBL/GenBank/DDBJ databases">
        <title>Deep-cultivation of Planctomycetes and their phenomic and genomic characterization uncovers novel biology.</title>
        <authorList>
            <person name="Wiegand S."/>
            <person name="Jogler M."/>
            <person name="Boedeker C."/>
            <person name="Pinto D."/>
            <person name="Vollmers J."/>
            <person name="Rivas-Marin E."/>
            <person name="Kohn T."/>
            <person name="Peeters S.H."/>
            <person name="Heuer A."/>
            <person name="Rast P."/>
            <person name="Oberbeckmann S."/>
            <person name="Bunk B."/>
            <person name="Jeske O."/>
            <person name="Meyerdierks A."/>
            <person name="Storesund J.E."/>
            <person name="Kallscheuer N."/>
            <person name="Luecker S."/>
            <person name="Lage O.M."/>
            <person name="Pohl T."/>
            <person name="Merkel B.J."/>
            <person name="Hornburger P."/>
            <person name="Mueller R.-W."/>
            <person name="Bruemmer F."/>
            <person name="Labrenz M."/>
            <person name="Spormann A.M."/>
            <person name="Op den Camp H."/>
            <person name="Overmann J."/>
            <person name="Amann R."/>
            <person name="Jetten M.S.M."/>
            <person name="Mascher T."/>
            <person name="Medema M.H."/>
            <person name="Devos D.P."/>
            <person name="Kaster A.-K."/>
            <person name="Ovreas L."/>
            <person name="Rohde M."/>
            <person name="Galperin M.Y."/>
            <person name="Jogler C."/>
        </authorList>
    </citation>
    <scope>NUCLEOTIDE SEQUENCE [LARGE SCALE GENOMIC DNA]</scope>
    <source>
        <strain evidence="4 5">Pan181</strain>
    </source>
</reference>
<name>A0A518AI81_9BACT</name>
<dbReference type="PANTHER" id="PTHR43167:SF1">
    <property type="entry name" value="PUTATIVE (AFU_ORTHOLOGUE AFUA_6G01830)-RELATED"/>
    <property type="match status" value="1"/>
</dbReference>
<dbReference type="KEGG" id="amuc:Pan181_06200"/>
<keyword evidence="2 4" id="KW-0808">Transferase</keyword>
<evidence type="ECO:0000256" key="2">
    <source>
        <dbReference type="ARBA" id="ARBA00022679"/>
    </source>
</evidence>
<dbReference type="RefSeq" id="WP_145245419.1">
    <property type="nucleotide sequence ID" value="NZ_CP036278.1"/>
</dbReference>
<dbReference type="GO" id="GO:0008171">
    <property type="term" value="F:O-methyltransferase activity"/>
    <property type="evidence" value="ECO:0007669"/>
    <property type="project" value="InterPro"/>
</dbReference>
<dbReference type="PROSITE" id="PS51682">
    <property type="entry name" value="SAM_OMT_I"/>
    <property type="match status" value="1"/>
</dbReference>
<dbReference type="PANTHER" id="PTHR43167">
    <property type="entry name" value="PUTATIVE (AFU_ORTHOLOGUE AFUA_6G01830)-RELATED"/>
    <property type="match status" value="1"/>
</dbReference>
<dbReference type="Pfam" id="PF01596">
    <property type="entry name" value="Methyltransf_3"/>
    <property type="match status" value="1"/>
</dbReference>
<organism evidence="4 5">
    <name type="scientific">Aeoliella mucimassa</name>
    <dbReference type="NCBI Taxonomy" id="2527972"/>
    <lineage>
        <taxon>Bacteria</taxon>
        <taxon>Pseudomonadati</taxon>
        <taxon>Planctomycetota</taxon>
        <taxon>Planctomycetia</taxon>
        <taxon>Pirellulales</taxon>
        <taxon>Lacipirellulaceae</taxon>
        <taxon>Aeoliella</taxon>
    </lineage>
</organism>
<proteinExistence type="predicted"/>
<keyword evidence="1 4" id="KW-0489">Methyltransferase</keyword>
<dbReference type="EMBL" id="CP036278">
    <property type="protein sequence ID" value="QDU54439.1"/>
    <property type="molecule type" value="Genomic_DNA"/>
</dbReference>
<dbReference type="GO" id="GO:0032259">
    <property type="term" value="P:methylation"/>
    <property type="evidence" value="ECO:0007669"/>
    <property type="project" value="UniProtKB-KW"/>
</dbReference>
<dbReference type="OrthoDB" id="9799672at2"/>
<dbReference type="InterPro" id="IPR029063">
    <property type="entry name" value="SAM-dependent_MTases_sf"/>
</dbReference>
<accession>A0A518AI81</accession>
<dbReference type="EC" id="2.1.1.-" evidence="4"/>
<dbReference type="SUPFAM" id="SSF53335">
    <property type="entry name" value="S-adenosyl-L-methionine-dependent methyltransferases"/>
    <property type="match status" value="1"/>
</dbReference>
<dbReference type="InterPro" id="IPR002935">
    <property type="entry name" value="SAM_O-MeTrfase"/>
</dbReference>
<evidence type="ECO:0000313" key="4">
    <source>
        <dbReference type="EMBL" id="QDU54439.1"/>
    </source>
</evidence>
<gene>
    <name evidence="4" type="ORF">Pan181_06200</name>
</gene>
<keyword evidence="3" id="KW-0949">S-adenosyl-L-methionine</keyword>
<evidence type="ECO:0000256" key="1">
    <source>
        <dbReference type="ARBA" id="ARBA00022603"/>
    </source>
</evidence>
<evidence type="ECO:0000313" key="5">
    <source>
        <dbReference type="Proteomes" id="UP000315750"/>
    </source>
</evidence>
<keyword evidence="5" id="KW-1185">Reference proteome</keyword>
<protein>
    <submittedName>
        <fullName evidence="4">O-methyltransferase/MSMEI_4947</fullName>
        <ecNumber evidence="4">2.1.1.-</ecNumber>
    </submittedName>
</protein>
<sequence length="222" mass="24344">MTTLTSEKIARLLEALYADAANNPPPSREAGPQILSGLSARELYHMMRQVYMAIDADFGQLLYTLVRASGAREIVEFGTSMGVSTIYLACALRDNGGGHLITTEFEAEKIERARKNLSDAGLVDLVEFREGDALDSLKSDLPESIDFVFLDGAKEMYLDVLKRIEPNIRAGGLVASDNTDHDGLDEFLAYLRDTQNGYLHSEFTTTRGDRSSGHAVSMRCGA</sequence>
<dbReference type="AlphaFoldDB" id="A0A518AI81"/>
<evidence type="ECO:0000256" key="3">
    <source>
        <dbReference type="ARBA" id="ARBA00022691"/>
    </source>
</evidence>
<dbReference type="Proteomes" id="UP000315750">
    <property type="component" value="Chromosome"/>
</dbReference>
<dbReference type="Gene3D" id="3.40.50.150">
    <property type="entry name" value="Vaccinia Virus protein VP39"/>
    <property type="match status" value="1"/>
</dbReference>